<gene>
    <name evidence="2" type="ORF">OFLC_LOCUS7398</name>
</gene>
<evidence type="ECO:0000259" key="1">
    <source>
        <dbReference type="PROSITE" id="PS50055"/>
    </source>
</evidence>
<accession>A0A183HIT9</accession>
<dbReference type="InterPro" id="IPR029021">
    <property type="entry name" value="Prot-tyrosine_phosphatase-like"/>
</dbReference>
<protein>
    <submittedName>
        <fullName evidence="4">Tyrosine-protein phosphatase domain-containing protein</fullName>
    </submittedName>
</protein>
<dbReference type="PANTHER" id="PTHR46163:SF7">
    <property type="entry name" value="PROTEIN TYROSINE PHOSPHATASE-LIKE PROTEIN EGG-3"/>
    <property type="match status" value="1"/>
</dbReference>
<evidence type="ECO:0000313" key="2">
    <source>
        <dbReference type="EMBL" id="VDO50817.1"/>
    </source>
</evidence>
<dbReference type="PROSITE" id="PS50055">
    <property type="entry name" value="TYR_PHOSPHATASE_PTP"/>
    <property type="match status" value="1"/>
</dbReference>
<reference evidence="2 3" key="2">
    <citation type="submission" date="2018-11" db="EMBL/GenBank/DDBJ databases">
        <authorList>
            <consortium name="Pathogen Informatics"/>
        </authorList>
    </citation>
    <scope>NUCLEOTIDE SEQUENCE [LARGE SCALE GENOMIC DNA]</scope>
</reference>
<dbReference type="GO" id="GO:0004725">
    <property type="term" value="F:protein tyrosine phosphatase activity"/>
    <property type="evidence" value="ECO:0007669"/>
    <property type="project" value="InterPro"/>
</dbReference>
<dbReference type="Proteomes" id="UP000267606">
    <property type="component" value="Unassembled WGS sequence"/>
</dbReference>
<evidence type="ECO:0000313" key="4">
    <source>
        <dbReference type="WBParaSite" id="OFLC_0000740001-mRNA-1"/>
    </source>
</evidence>
<dbReference type="SMART" id="SM00194">
    <property type="entry name" value="PTPc"/>
    <property type="match status" value="1"/>
</dbReference>
<keyword evidence="3" id="KW-1185">Reference proteome</keyword>
<dbReference type="WBParaSite" id="OFLC_0000740001-mRNA-1">
    <property type="protein sequence ID" value="OFLC_0000740001-mRNA-1"/>
    <property type="gene ID" value="OFLC_0000740001"/>
</dbReference>
<dbReference type="InterPro" id="IPR052782">
    <property type="entry name" value="Oocyte-zygote_transition_reg"/>
</dbReference>
<dbReference type="Pfam" id="PF00102">
    <property type="entry name" value="Y_phosphatase"/>
    <property type="match status" value="1"/>
</dbReference>
<dbReference type="PANTHER" id="PTHR46163">
    <property type="entry name" value="TYROSINE-PROTEIN PHOSPHATASE-RELATED"/>
    <property type="match status" value="1"/>
</dbReference>
<dbReference type="Gene3D" id="3.90.190.10">
    <property type="entry name" value="Protein tyrosine phosphatase superfamily"/>
    <property type="match status" value="1"/>
</dbReference>
<dbReference type="EMBL" id="UZAJ01007705">
    <property type="protein sequence ID" value="VDO50817.1"/>
    <property type="molecule type" value="Genomic_DNA"/>
</dbReference>
<dbReference type="CDD" id="cd00047">
    <property type="entry name" value="PTPc"/>
    <property type="match status" value="1"/>
</dbReference>
<reference evidence="4" key="1">
    <citation type="submission" date="2016-06" db="UniProtKB">
        <authorList>
            <consortium name="WormBaseParasite"/>
        </authorList>
    </citation>
    <scope>IDENTIFICATION</scope>
</reference>
<dbReference type="SUPFAM" id="SSF52799">
    <property type="entry name" value="(Phosphotyrosine protein) phosphatases II"/>
    <property type="match status" value="1"/>
</dbReference>
<sequence length="156" mass="18903">MLRIIFSDDFIHASYVRGGPLLNTFILTQAPLPSTINDFWHMVWQERSRYIIMLCKAIDVKGLGLLDGVLPNTCLYYWPRYENDEIQYGNYIVCNQKIDCIIDPLFNVTHLTIRRIDDEEGLVHKLEHWQYDWNDFNDFYWPLRILRRYMLYLIYQ</sequence>
<dbReference type="InterPro" id="IPR000242">
    <property type="entry name" value="PTP_cat"/>
</dbReference>
<evidence type="ECO:0000313" key="3">
    <source>
        <dbReference type="Proteomes" id="UP000267606"/>
    </source>
</evidence>
<feature type="domain" description="Tyrosine-protein phosphatase" evidence="1">
    <location>
        <begin position="1"/>
        <end position="142"/>
    </location>
</feature>
<dbReference type="PRINTS" id="PR00700">
    <property type="entry name" value="PRTYPHPHTASE"/>
</dbReference>
<proteinExistence type="predicted"/>
<dbReference type="STRING" id="387005.A0A183HIT9"/>
<dbReference type="AlphaFoldDB" id="A0A183HIT9"/>
<organism evidence="4">
    <name type="scientific">Onchocerca flexuosa</name>
    <dbReference type="NCBI Taxonomy" id="387005"/>
    <lineage>
        <taxon>Eukaryota</taxon>
        <taxon>Metazoa</taxon>
        <taxon>Ecdysozoa</taxon>
        <taxon>Nematoda</taxon>
        <taxon>Chromadorea</taxon>
        <taxon>Rhabditida</taxon>
        <taxon>Spirurina</taxon>
        <taxon>Spiruromorpha</taxon>
        <taxon>Filarioidea</taxon>
        <taxon>Onchocercidae</taxon>
        <taxon>Onchocerca</taxon>
    </lineage>
</organism>
<name>A0A183HIT9_9BILA</name>